<dbReference type="EMBL" id="WMIA01000044">
    <property type="protein sequence ID" value="MTF40714.1"/>
    <property type="molecule type" value="Genomic_DNA"/>
</dbReference>
<evidence type="ECO:0000313" key="4">
    <source>
        <dbReference type="Proteomes" id="UP000437131"/>
    </source>
</evidence>
<evidence type="ECO:0000259" key="2">
    <source>
        <dbReference type="PROSITE" id="PS51471"/>
    </source>
</evidence>
<dbReference type="GO" id="GO:0046872">
    <property type="term" value="F:metal ion binding"/>
    <property type="evidence" value="ECO:0007669"/>
    <property type="project" value="UniProtKB-KW"/>
</dbReference>
<comment type="similarity">
    <text evidence="1">Belongs to the iron/ascorbate-dependent oxidoreductase family.</text>
</comment>
<evidence type="ECO:0000313" key="3">
    <source>
        <dbReference type="EMBL" id="MTF40714.1"/>
    </source>
</evidence>
<reference evidence="3 4" key="1">
    <citation type="submission" date="2019-11" db="EMBL/GenBank/DDBJ databases">
        <title>Isolation of a new High Light Tolerant Cyanobacteria.</title>
        <authorList>
            <person name="Dobson Z."/>
            <person name="Vaughn N."/>
            <person name="Vaughn M."/>
            <person name="Fromme P."/>
            <person name="Mazor Y."/>
        </authorList>
    </citation>
    <scope>NUCLEOTIDE SEQUENCE [LARGE SCALE GENOMIC DNA]</scope>
    <source>
        <strain evidence="3 4">0216</strain>
    </source>
</reference>
<proteinExistence type="inferred from homology"/>
<dbReference type="InterPro" id="IPR005123">
    <property type="entry name" value="Oxoglu/Fe-dep_dioxygenase_dom"/>
</dbReference>
<accession>A0A844GW57</accession>
<dbReference type="RefSeq" id="WP_155084763.1">
    <property type="nucleotide sequence ID" value="NZ_WMIA01000044.1"/>
</dbReference>
<dbReference type="Pfam" id="PF13640">
    <property type="entry name" value="2OG-FeII_Oxy_3"/>
    <property type="match status" value="1"/>
</dbReference>
<feature type="domain" description="Fe2OG dioxygenase" evidence="2">
    <location>
        <begin position="82"/>
        <end position="195"/>
    </location>
</feature>
<comment type="caution">
    <text evidence="3">The sequence shown here is derived from an EMBL/GenBank/DDBJ whole genome shotgun (WGS) entry which is preliminary data.</text>
</comment>
<keyword evidence="1" id="KW-0479">Metal-binding</keyword>
<dbReference type="Proteomes" id="UP000437131">
    <property type="component" value="Unassembled WGS sequence"/>
</dbReference>
<dbReference type="PROSITE" id="PS51471">
    <property type="entry name" value="FE2OG_OXY"/>
    <property type="match status" value="1"/>
</dbReference>
<keyword evidence="1" id="KW-0408">Iron</keyword>
<organism evidence="3 4">
    <name type="scientific">Cyanobacterium aponinum 0216</name>
    <dbReference type="NCBI Taxonomy" id="2676140"/>
    <lineage>
        <taxon>Bacteria</taxon>
        <taxon>Bacillati</taxon>
        <taxon>Cyanobacteriota</taxon>
        <taxon>Cyanophyceae</taxon>
        <taxon>Oscillatoriophycideae</taxon>
        <taxon>Chroococcales</taxon>
        <taxon>Geminocystaceae</taxon>
        <taxon>Cyanobacterium</taxon>
    </lineage>
</organism>
<gene>
    <name evidence="3" type="ORF">GGC33_17545</name>
</gene>
<dbReference type="GO" id="GO:0016491">
    <property type="term" value="F:oxidoreductase activity"/>
    <property type="evidence" value="ECO:0007669"/>
    <property type="project" value="UniProtKB-KW"/>
</dbReference>
<sequence>MSRSKTIANFLSPKKEPKYYAQRSDLFSIDYLEQLEKSILSSPYLAKNQLSENFEQTKGFSVVFKSSSIDKVETEFPFFKTYLNTALKKPCNAFYLNALILDNGSRVDPHIDCSISSYEMVMLVPQLVSVLYVKIPDDLRGGELILESENKRVAKIKPQRNNLIYFIGNLLHSVNSVTSSQPRISLICEQYNLPPERLTKIPDLDIKSSQE</sequence>
<evidence type="ECO:0000256" key="1">
    <source>
        <dbReference type="RuleBase" id="RU003682"/>
    </source>
</evidence>
<name>A0A844GW57_9CHRO</name>
<dbReference type="InterPro" id="IPR044862">
    <property type="entry name" value="Pro_4_hyd_alph_FE2OG_OXY"/>
</dbReference>
<dbReference type="AlphaFoldDB" id="A0A844GW57"/>
<dbReference type="Gene3D" id="2.60.120.620">
    <property type="entry name" value="q2cbj1_9rhob like domain"/>
    <property type="match status" value="1"/>
</dbReference>
<keyword evidence="1" id="KW-0560">Oxidoreductase</keyword>
<protein>
    <submittedName>
        <fullName evidence="3">2OG-Fe(II) oxygenase</fullName>
    </submittedName>
</protein>